<feature type="repeat" description="TPR" evidence="3">
    <location>
        <begin position="198"/>
        <end position="231"/>
    </location>
</feature>
<feature type="coiled-coil region" evidence="2">
    <location>
        <begin position="24"/>
        <end position="91"/>
    </location>
</feature>
<evidence type="ECO:0000256" key="1">
    <source>
        <dbReference type="ARBA" id="ARBA00022729"/>
    </source>
</evidence>
<sequence precursor="true">MFLRASLLFFLISSSMSYAGLFGDDQAREQISMLRSQMEEMEARITKIEEILKNQALIELYAQAETLSSELGKLRGQLEVLGNENELLQKRQKDFYIDLDNRLQRIEQGNAPVMPESQNSSTSSIQSIPSSTPALESPSKPVSSVIPASSGKHLIAANSIEKDAYEKAYSQFKNGDYTGAISQFEVFLSNYPMTSLAPAAAYWIGNAYYALRDFQKAIDAQKKLINTYPDSNKAPDALLNIASSQQELANTHAAKATLENLIARYPHSDAVEKAKQRLAHLK</sequence>
<feature type="region of interest" description="Disordered" evidence="4">
    <location>
        <begin position="108"/>
        <end position="145"/>
    </location>
</feature>
<dbReference type="HAMAP" id="MF_02066">
    <property type="entry name" value="CpoB"/>
    <property type="match status" value="1"/>
</dbReference>
<dbReference type="STRING" id="44575.SAMN05216419_100536"/>
<dbReference type="Gene3D" id="1.25.40.10">
    <property type="entry name" value="Tetratricopeptide repeat domain"/>
    <property type="match status" value="1"/>
</dbReference>
<dbReference type="PROSITE" id="PS50005">
    <property type="entry name" value="TPR"/>
    <property type="match status" value="1"/>
</dbReference>
<keyword evidence="2" id="KW-0132">Cell division</keyword>
<comment type="subcellular location">
    <subcellularLocation>
        <location evidence="2">Periplasm</location>
    </subcellularLocation>
</comment>
<feature type="signal peptide" evidence="2">
    <location>
        <begin position="1"/>
        <end position="19"/>
    </location>
</feature>
<evidence type="ECO:0000256" key="3">
    <source>
        <dbReference type="PROSITE-ProRule" id="PRU00339"/>
    </source>
</evidence>
<organism evidence="7 8">
    <name type="scientific">Nitrosomonas cryotolerans ATCC 49181</name>
    <dbReference type="NCBI Taxonomy" id="1131553"/>
    <lineage>
        <taxon>Bacteria</taxon>
        <taxon>Pseudomonadati</taxon>
        <taxon>Pseudomonadota</taxon>
        <taxon>Betaproteobacteria</taxon>
        <taxon>Nitrosomonadales</taxon>
        <taxon>Nitrosomonadaceae</taxon>
        <taxon>Nitrosomonas</taxon>
    </lineage>
</organism>
<evidence type="ECO:0000259" key="6">
    <source>
        <dbReference type="Pfam" id="PF16331"/>
    </source>
</evidence>
<dbReference type="InterPro" id="IPR034706">
    <property type="entry name" value="CpoB"/>
</dbReference>
<dbReference type="Gene3D" id="1.20.5.110">
    <property type="match status" value="1"/>
</dbReference>
<dbReference type="InterPro" id="IPR019734">
    <property type="entry name" value="TPR_rpt"/>
</dbReference>
<keyword evidence="2" id="KW-0574">Periplasm</keyword>
<feature type="chain" id="PRO_5009990355" description="Cell division coordinator CpoB" evidence="2">
    <location>
        <begin position="20"/>
        <end position="282"/>
    </location>
</feature>
<keyword evidence="8" id="KW-1185">Reference proteome</keyword>
<evidence type="ECO:0000256" key="2">
    <source>
        <dbReference type="HAMAP-Rule" id="MF_02066"/>
    </source>
</evidence>
<evidence type="ECO:0000256" key="4">
    <source>
        <dbReference type="SAM" id="MobiDB-lite"/>
    </source>
</evidence>
<dbReference type="EMBL" id="FSRO01000001">
    <property type="protein sequence ID" value="SIO03213.1"/>
    <property type="molecule type" value="Genomic_DNA"/>
</dbReference>
<dbReference type="InterPro" id="IPR032519">
    <property type="entry name" value="YbgF_tri"/>
</dbReference>
<proteinExistence type="inferred from homology"/>
<dbReference type="eggNOG" id="COG1729">
    <property type="taxonomic scope" value="Bacteria"/>
</dbReference>
<dbReference type="SUPFAM" id="SSF48452">
    <property type="entry name" value="TPR-like"/>
    <property type="match status" value="1"/>
</dbReference>
<dbReference type="GO" id="GO:0043093">
    <property type="term" value="P:FtsZ-dependent cytokinesis"/>
    <property type="evidence" value="ECO:0007669"/>
    <property type="project" value="UniProtKB-UniRule"/>
</dbReference>
<dbReference type="GO" id="GO:0070206">
    <property type="term" value="P:protein trimerization"/>
    <property type="evidence" value="ECO:0007669"/>
    <property type="project" value="InterPro"/>
</dbReference>
<evidence type="ECO:0000313" key="8">
    <source>
        <dbReference type="Proteomes" id="UP000185062"/>
    </source>
</evidence>
<dbReference type="Proteomes" id="UP000185062">
    <property type="component" value="Unassembled WGS sequence"/>
</dbReference>
<evidence type="ECO:0000259" key="5">
    <source>
        <dbReference type="Pfam" id="PF13525"/>
    </source>
</evidence>
<reference evidence="7 8" key="1">
    <citation type="submission" date="2016-12" db="EMBL/GenBank/DDBJ databases">
        <authorList>
            <person name="Song W.-J."/>
            <person name="Kurnit D.M."/>
        </authorList>
    </citation>
    <scope>NUCLEOTIDE SEQUENCE [LARGE SCALE GENOMIC DNA]</scope>
    <source>
        <strain evidence="7 8">ATCC 49181</strain>
    </source>
</reference>
<dbReference type="NCBIfam" id="TIGR02795">
    <property type="entry name" value="tol_pal_ybgF"/>
    <property type="match status" value="1"/>
</dbReference>
<dbReference type="Pfam" id="PF16331">
    <property type="entry name" value="TolA_bind_tri"/>
    <property type="match status" value="1"/>
</dbReference>
<comment type="function">
    <text evidence="2">Mediates coordination of peptidoglycan synthesis and outer membrane constriction during cell division.</text>
</comment>
<dbReference type="InterPro" id="IPR039565">
    <property type="entry name" value="BamD-like"/>
</dbReference>
<dbReference type="InterPro" id="IPR014162">
    <property type="entry name" value="CpoB_C"/>
</dbReference>
<name>A0A1N6G6S1_9PROT</name>
<dbReference type="GO" id="GO:0030288">
    <property type="term" value="C:outer membrane-bounded periplasmic space"/>
    <property type="evidence" value="ECO:0007669"/>
    <property type="project" value="UniProtKB-UniRule"/>
</dbReference>
<comment type="similarity">
    <text evidence="2">Belongs to the CpoB family.</text>
</comment>
<keyword evidence="2" id="KW-0175">Coiled coil</keyword>
<accession>A0A1N6G6S1</accession>
<evidence type="ECO:0000313" key="7">
    <source>
        <dbReference type="EMBL" id="SIO03213.1"/>
    </source>
</evidence>
<dbReference type="InterPro" id="IPR011990">
    <property type="entry name" value="TPR-like_helical_dom_sf"/>
</dbReference>
<keyword evidence="2" id="KW-0131">Cell cycle</keyword>
<dbReference type="AlphaFoldDB" id="A0A1N6G6S1"/>
<protein>
    <recommendedName>
        <fullName evidence="2">Cell division coordinator CpoB</fullName>
    </recommendedName>
</protein>
<keyword evidence="1 2" id="KW-0732">Signal</keyword>
<gene>
    <name evidence="2" type="primary">cpoB</name>
    <name evidence="7" type="ORF">SAMN02743940_0578</name>
</gene>
<feature type="domain" description="YbgF trimerisation" evidence="6">
    <location>
        <begin position="41"/>
        <end position="111"/>
    </location>
</feature>
<keyword evidence="3" id="KW-0802">TPR repeat</keyword>
<feature type="domain" description="Outer membrane lipoprotein BamD-like" evidence="5">
    <location>
        <begin position="161"/>
        <end position="282"/>
    </location>
</feature>
<dbReference type="Pfam" id="PF13525">
    <property type="entry name" value="YfiO"/>
    <property type="match status" value="1"/>
</dbReference>
<feature type="compositionally biased region" description="Low complexity" evidence="4">
    <location>
        <begin position="117"/>
        <end position="133"/>
    </location>
</feature>